<dbReference type="SUPFAM" id="SSF49313">
    <property type="entry name" value="Cadherin-like"/>
    <property type="match status" value="1"/>
</dbReference>
<dbReference type="RefSeq" id="WP_100376522.1">
    <property type="nucleotide sequence ID" value="NZ_PGFD01000001.1"/>
</dbReference>
<dbReference type="InterPro" id="IPR015919">
    <property type="entry name" value="Cadherin-like_sf"/>
</dbReference>
<dbReference type="OrthoDB" id="906679at2"/>
<dbReference type="GO" id="GO:0016020">
    <property type="term" value="C:membrane"/>
    <property type="evidence" value="ECO:0007669"/>
    <property type="project" value="InterPro"/>
</dbReference>
<keyword evidence="3" id="KW-1185">Reference proteome</keyword>
<comment type="caution">
    <text evidence="2">The sequence shown here is derived from an EMBL/GenBank/DDBJ whole genome shotgun (WGS) entry which is preliminary data.</text>
</comment>
<evidence type="ECO:0000313" key="3">
    <source>
        <dbReference type="Proteomes" id="UP000228740"/>
    </source>
</evidence>
<proteinExistence type="predicted"/>
<evidence type="ECO:0000313" key="2">
    <source>
        <dbReference type="EMBL" id="PJJ67841.1"/>
    </source>
</evidence>
<dbReference type="GO" id="GO:0005509">
    <property type="term" value="F:calcium ion binding"/>
    <property type="evidence" value="ECO:0007669"/>
    <property type="project" value="InterPro"/>
</dbReference>
<name>A0A2M9CAK3_9FLAO</name>
<dbReference type="Proteomes" id="UP000228740">
    <property type="component" value="Unassembled WGS sequence"/>
</dbReference>
<accession>A0A2M9CAK3</accession>
<gene>
    <name evidence="2" type="ORF">CLV73_1860</name>
</gene>
<reference evidence="2 3" key="1">
    <citation type="submission" date="2017-11" db="EMBL/GenBank/DDBJ databases">
        <title>Genomic Encyclopedia of Archaeal and Bacterial Type Strains, Phase II (KMG-II): From Individual Species to Whole Genera.</title>
        <authorList>
            <person name="Goeker M."/>
        </authorList>
    </citation>
    <scope>NUCLEOTIDE SEQUENCE [LARGE SCALE GENOMIC DNA]</scope>
    <source>
        <strain evidence="2 3">DSM 27617</strain>
    </source>
</reference>
<dbReference type="NCBIfam" id="TIGR04183">
    <property type="entry name" value="Por_Secre_tail"/>
    <property type="match status" value="1"/>
</dbReference>
<sequence>MISKLQPLSKMTLAFLMALFSVWTWGQTTYTFTSKDWAATPTNWTAGSSGNLLQSGRGIQITSSTSGAYGNSPSFSNVSKVEVIYSTNASSGAGSIRVNSVSSASATANSGTQIGSTFTITAPSSGGTTDKTATFTPASAVTGNVQVYVACTSNSIYIKSVTITTASSIIPTVTASSFTGTIGTAFSQSIQATENPTSYAVANGSSLPGGLSLNTTSGLISGTPTTVGSFTTDITATNGAGTSAPATFNFTIAKGDQTLTGFTDTGVNLSSGSSVILPSQTDQGLAVVYSSSNPVIASLSGNILTFSSPGSVLVTANQAGNSNYNALNLTKTFIASNSCFGEDFSSITTGNNTSTSGSSTAWGGNSNFPTLSSAYSAGGAVRLGSGSSSGSITSKVLSNIAGTITVSFAVKGWSSVEGDINVTVGSQTQTVTYSNIISSGSFENKSVIFSNVPIGSTLNIATTSGRAFIDNVSISCGDSTVWNGTAWSSNAPTSTTDAIINGTYSTTSNPPITAKNITVKSGAVLEVTSGNTVSAVDVKIEDGGNLIQRDGSTLTNTGAFNVLKNTTSAANKYVFWASPTASQNMYGIHTSTPQYVMTYNSDTDYYTTLSNPATSTPGVGYSVKMPVANAAATFGGATAQPNNGNVAVNLNNTSTNKYNLIGNPYPSNLDLNAFYNANSSSVNSTFWFWDNTSNNVTTQTGNTTTNVGYATYNAAGSGTWTEAPSSLASHSGSSAAVGQGFIVEATGTTATFTNAMRVSTTGNTFNKLNGNDTGKFWLKLATPYGSHTTLAVNYESGAQNTFDKFDSRAMGMGSDAFYSIVGAEKLVIQGKSPFTIDDVVPLGNKHFEGGNFVISLTQKEGIFNNGQAIYLHDKELGTYTNLQNGNYSFSANAGEFTNRFEIVYKLGALATQEIEKTTFEVYRDGEDFVARNSKNIERIEIFDASGRKIVELKPNTSSAKFKLEIKGMYILKALSAGKEYTQKLIK</sequence>
<keyword evidence="1" id="KW-0732">Signal</keyword>
<dbReference type="AlphaFoldDB" id="A0A2M9CAK3"/>
<dbReference type="InterPro" id="IPR026444">
    <property type="entry name" value="Secre_tail"/>
</dbReference>
<dbReference type="EMBL" id="PGFD01000001">
    <property type="protein sequence ID" value="PJJ67841.1"/>
    <property type="molecule type" value="Genomic_DNA"/>
</dbReference>
<dbReference type="InterPro" id="IPR013783">
    <property type="entry name" value="Ig-like_fold"/>
</dbReference>
<organism evidence="2 3">
    <name type="scientific">Chryseobacterium geocarposphaerae</name>
    <dbReference type="NCBI Taxonomy" id="1416776"/>
    <lineage>
        <taxon>Bacteria</taxon>
        <taxon>Pseudomonadati</taxon>
        <taxon>Bacteroidota</taxon>
        <taxon>Flavobacteriia</taxon>
        <taxon>Flavobacteriales</taxon>
        <taxon>Weeksellaceae</taxon>
        <taxon>Chryseobacterium group</taxon>
        <taxon>Chryseobacterium</taxon>
    </lineage>
</organism>
<dbReference type="Gene3D" id="2.60.40.10">
    <property type="entry name" value="Immunoglobulins"/>
    <property type="match status" value="1"/>
</dbReference>
<evidence type="ECO:0000256" key="1">
    <source>
        <dbReference type="ARBA" id="ARBA00022729"/>
    </source>
</evidence>
<protein>
    <submittedName>
        <fullName evidence="2">Putative secreted protein (Por secretion system target)</fullName>
    </submittedName>
</protein>